<evidence type="ECO:0000313" key="2">
    <source>
        <dbReference type="Proteomes" id="UP000424462"/>
    </source>
</evidence>
<dbReference type="Gene3D" id="3.40.50.300">
    <property type="entry name" value="P-loop containing nucleotide triphosphate hydrolases"/>
    <property type="match status" value="1"/>
</dbReference>
<dbReference type="NCBIfam" id="NF005115">
    <property type="entry name" value="PRK06547.1"/>
    <property type="match status" value="1"/>
</dbReference>
<evidence type="ECO:0000313" key="1">
    <source>
        <dbReference type="EMBL" id="QGU06977.1"/>
    </source>
</evidence>
<keyword evidence="2" id="KW-1185">Reference proteome</keyword>
<sequence length="158" mass="17546">MFTILIDGRSGSGKTTLARKLAEDTAFQLVHLDDFYPGWGGLAAASEMVATQVLDPRAPGFRRWNWAQDQPGEWVPLMPGQSLIVEGAGAVNAASISAARHLGGLLTLRIDAPATLRRERALRRDPDYRPWWEMWAQQEDRHFAGPGQVRVDLELCLP</sequence>
<dbReference type="RefSeq" id="WP_156230531.1">
    <property type="nucleotide sequence ID" value="NZ_CP046455.1"/>
</dbReference>
<accession>A0A6B8W4W4</accession>
<dbReference type="SUPFAM" id="SSF52540">
    <property type="entry name" value="P-loop containing nucleoside triphosphate hydrolases"/>
    <property type="match status" value="1"/>
</dbReference>
<protein>
    <recommendedName>
        <fullName evidence="3">(d)CMP kinase</fullName>
    </recommendedName>
</protein>
<reference evidence="1 2" key="1">
    <citation type="submission" date="2019-11" db="EMBL/GenBank/DDBJ databases">
        <title>Complete genome sequence of Corynebacterium kalinowskii 1959, a novel Corynebacterium species isolated from soil of a small paddock in Vilsendorf, Germany.</title>
        <authorList>
            <person name="Schaffert L."/>
            <person name="Ruwe M."/>
            <person name="Milse J."/>
            <person name="Hanuschka K."/>
            <person name="Ortseifen V."/>
            <person name="Droste J."/>
            <person name="Brandt D."/>
            <person name="Schlueter L."/>
            <person name="Kutter Y."/>
            <person name="Vinke S."/>
            <person name="Viehoefer P."/>
            <person name="Jacob L."/>
            <person name="Luebke N.-C."/>
            <person name="Schulte-Berndt E."/>
            <person name="Hain C."/>
            <person name="Linder M."/>
            <person name="Schmidt P."/>
            <person name="Wollenschlaeger L."/>
            <person name="Luttermann T."/>
            <person name="Thieme E."/>
            <person name="Hassa J."/>
            <person name="Haak M."/>
            <person name="Wittchen M."/>
            <person name="Mentz A."/>
            <person name="Persicke M."/>
            <person name="Busche T."/>
            <person name="Ruckert C."/>
        </authorList>
    </citation>
    <scope>NUCLEOTIDE SEQUENCE [LARGE SCALE GENOMIC DNA]</scope>
    <source>
        <strain evidence="1 2">2039</strain>
    </source>
</reference>
<organism evidence="1 2">
    <name type="scientific">Corynebacterium occultum</name>
    <dbReference type="NCBI Taxonomy" id="2675219"/>
    <lineage>
        <taxon>Bacteria</taxon>
        <taxon>Bacillati</taxon>
        <taxon>Actinomycetota</taxon>
        <taxon>Actinomycetes</taxon>
        <taxon>Mycobacteriales</taxon>
        <taxon>Corynebacteriaceae</taxon>
        <taxon>Corynebacterium</taxon>
    </lineage>
</organism>
<dbReference type="KEGG" id="cok:COCCU_05155"/>
<gene>
    <name evidence="1" type="ORF">COCCU_05155</name>
</gene>
<name>A0A6B8W4W4_9CORY</name>
<proteinExistence type="predicted"/>
<dbReference type="AlphaFoldDB" id="A0A6B8W4W4"/>
<evidence type="ECO:0008006" key="3">
    <source>
        <dbReference type="Google" id="ProtNLM"/>
    </source>
</evidence>
<dbReference type="Proteomes" id="UP000424462">
    <property type="component" value="Chromosome"/>
</dbReference>
<dbReference type="InterPro" id="IPR027417">
    <property type="entry name" value="P-loop_NTPase"/>
</dbReference>
<dbReference type="EMBL" id="CP046455">
    <property type="protein sequence ID" value="QGU06977.1"/>
    <property type="molecule type" value="Genomic_DNA"/>
</dbReference>